<evidence type="ECO:0000313" key="1">
    <source>
        <dbReference type="EMBL" id="KHF98938.1"/>
    </source>
</evidence>
<proteinExistence type="predicted"/>
<accession>A0A0B0MHK4</accession>
<gene>
    <name evidence="1" type="ORF">F383_05739</name>
</gene>
<protein>
    <submittedName>
        <fullName evidence="1">Uncharacterized protein</fullName>
    </submittedName>
</protein>
<name>A0A0B0MHK4_GOSAR</name>
<evidence type="ECO:0000313" key="2">
    <source>
        <dbReference type="Proteomes" id="UP000032142"/>
    </source>
</evidence>
<dbReference type="Proteomes" id="UP000032142">
    <property type="component" value="Unassembled WGS sequence"/>
</dbReference>
<keyword evidence="2" id="KW-1185">Reference proteome</keyword>
<comment type="caution">
    <text evidence="1">The sequence shown here is derived from an EMBL/GenBank/DDBJ whole genome shotgun (WGS) entry which is preliminary data.</text>
</comment>
<dbReference type="AlphaFoldDB" id="A0A0B0MHK4"/>
<dbReference type="EMBL" id="JRRC01058016">
    <property type="protein sequence ID" value="KHF98938.1"/>
    <property type="molecule type" value="Genomic_DNA"/>
</dbReference>
<sequence>MGKSIAFINWHSVAHTITRIQHNTYLLYDHWHKVKELPE</sequence>
<organism evidence="1 2">
    <name type="scientific">Gossypium arboreum</name>
    <name type="common">Tree cotton</name>
    <name type="synonym">Gossypium nanking</name>
    <dbReference type="NCBI Taxonomy" id="29729"/>
    <lineage>
        <taxon>Eukaryota</taxon>
        <taxon>Viridiplantae</taxon>
        <taxon>Streptophyta</taxon>
        <taxon>Embryophyta</taxon>
        <taxon>Tracheophyta</taxon>
        <taxon>Spermatophyta</taxon>
        <taxon>Magnoliopsida</taxon>
        <taxon>eudicotyledons</taxon>
        <taxon>Gunneridae</taxon>
        <taxon>Pentapetalae</taxon>
        <taxon>rosids</taxon>
        <taxon>malvids</taxon>
        <taxon>Malvales</taxon>
        <taxon>Malvaceae</taxon>
        <taxon>Malvoideae</taxon>
        <taxon>Gossypium</taxon>
    </lineage>
</organism>
<reference evidence="2" key="1">
    <citation type="submission" date="2014-09" db="EMBL/GenBank/DDBJ databases">
        <authorList>
            <person name="Mudge J."/>
            <person name="Ramaraj T."/>
            <person name="Lindquist I.E."/>
            <person name="Bharti A.K."/>
            <person name="Sundararajan A."/>
            <person name="Cameron C.T."/>
            <person name="Woodward J.E."/>
            <person name="May G.D."/>
            <person name="Brubaker C."/>
            <person name="Broadhvest J."/>
            <person name="Wilkins T.A."/>
        </authorList>
    </citation>
    <scope>NUCLEOTIDE SEQUENCE</scope>
    <source>
        <strain evidence="2">cv. AKA8401</strain>
    </source>
</reference>